<protein>
    <submittedName>
        <fullName evidence="1">Uncharacterized protein</fullName>
    </submittedName>
</protein>
<gene>
    <name evidence="1" type="ORF">MC7420_191</name>
</gene>
<evidence type="ECO:0000313" key="2">
    <source>
        <dbReference type="Proteomes" id="UP000003835"/>
    </source>
</evidence>
<reference evidence="1 2" key="1">
    <citation type="submission" date="2008-07" db="EMBL/GenBank/DDBJ databases">
        <authorList>
            <person name="Tandeau de Marsac N."/>
            <person name="Ferriera S."/>
            <person name="Johnson J."/>
            <person name="Kravitz S."/>
            <person name="Beeson K."/>
            <person name="Sutton G."/>
            <person name="Rogers Y.-H."/>
            <person name="Friedman R."/>
            <person name="Frazier M."/>
            <person name="Venter J.C."/>
        </authorList>
    </citation>
    <scope>NUCLEOTIDE SEQUENCE [LARGE SCALE GENOMIC DNA]</scope>
    <source>
        <strain evidence="1 2">PCC 7420</strain>
    </source>
</reference>
<keyword evidence="2" id="KW-1185">Reference proteome</keyword>
<evidence type="ECO:0000313" key="1">
    <source>
        <dbReference type="EMBL" id="EDX77054.1"/>
    </source>
</evidence>
<dbReference type="HOGENOM" id="CLU_2971607_0_0_3"/>
<dbReference type="STRING" id="118168.MC7420_191"/>
<dbReference type="EMBL" id="DS989844">
    <property type="protein sequence ID" value="EDX77054.1"/>
    <property type="molecule type" value="Genomic_DNA"/>
</dbReference>
<sequence length="58" mass="6919">MNSLFPEKSNQFAHEIRELRKNKVPVRKAVLINLVKLDWYIIKPQVPYPVEETCLRLL</sequence>
<name>B4VL36_9CYAN</name>
<proteinExistence type="predicted"/>
<dbReference type="Proteomes" id="UP000003835">
    <property type="component" value="Unassembled WGS sequence"/>
</dbReference>
<accession>B4VL36</accession>
<organism evidence="1 2">
    <name type="scientific">Coleofasciculus chthonoplastes PCC 7420</name>
    <dbReference type="NCBI Taxonomy" id="118168"/>
    <lineage>
        <taxon>Bacteria</taxon>
        <taxon>Bacillati</taxon>
        <taxon>Cyanobacteriota</taxon>
        <taxon>Cyanophyceae</taxon>
        <taxon>Coleofasciculales</taxon>
        <taxon>Coleofasciculaceae</taxon>
        <taxon>Coleofasciculus</taxon>
    </lineage>
</organism>
<dbReference type="AlphaFoldDB" id="B4VL36"/>